<dbReference type="NCBIfam" id="TIGR02713">
    <property type="entry name" value="allophanate_hyd"/>
    <property type="match status" value="1"/>
</dbReference>
<dbReference type="Pfam" id="PF21986">
    <property type="entry name" value="AH_C"/>
    <property type="match status" value="1"/>
</dbReference>
<dbReference type="AlphaFoldDB" id="A0A0P7Y4M5"/>
<dbReference type="GO" id="GO:0004039">
    <property type="term" value="F:allophanate hydrolase activity"/>
    <property type="evidence" value="ECO:0007669"/>
    <property type="project" value="UniProtKB-EC"/>
</dbReference>
<dbReference type="Gene3D" id="1.20.58.1700">
    <property type="match status" value="1"/>
</dbReference>
<dbReference type="InterPro" id="IPR000120">
    <property type="entry name" value="Amidase"/>
</dbReference>
<dbReference type="EMBL" id="LJSX01000006">
    <property type="protein sequence ID" value="KPQ11649.1"/>
    <property type="molecule type" value="Genomic_DNA"/>
</dbReference>
<organism evidence="3 5">
    <name type="scientific">Saliniramus fredricksonii</name>
    <dbReference type="NCBI Taxonomy" id="1653334"/>
    <lineage>
        <taxon>Bacteria</taxon>
        <taxon>Pseudomonadati</taxon>
        <taxon>Pseudomonadota</taxon>
        <taxon>Alphaproteobacteria</taxon>
        <taxon>Hyphomicrobiales</taxon>
        <taxon>Salinarimonadaceae</taxon>
        <taxon>Saliniramus</taxon>
    </lineage>
</organism>
<dbReference type="NCBIfam" id="NF006043">
    <property type="entry name" value="PRK08186.1"/>
    <property type="match status" value="1"/>
</dbReference>
<reference evidence="4 6" key="2">
    <citation type="submission" date="2016-08" db="EMBL/GenBank/DDBJ databases">
        <authorList>
            <person name="Varghese N."/>
            <person name="Submissions Spin"/>
        </authorList>
    </citation>
    <scope>NUCLEOTIDE SEQUENCE [LARGE SCALE GENOMIC DNA]</scope>
    <source>
        <strain evidence="4 6">HL-109</strain>
    </source>
</reference>
<evidence type="ECO:0000259" key="2">
    <source>
        <dbReference type="Pfam" id="PF21986"/>
    </source>
</evidence>
<dbReference type="InterPro" id="IPR023631">
    <property type="entry name" value="Amidase_dom"/>
</dbReference>
<dbReference type="Proteomes" id="UP000050497">
    <property type="component" value="Unassembled WGS sequence"/>
</dbReference>
<evidence type="ECO:0000313" key="5">
    <source>
        <dbReference type="Proteomes" id="UP000050497"/>
    </source>
</evidence>
<comment type="caution">
    <text evidence="3">The sequence shown here is derived from an EMBL/GenBank/DDBJ whole genome shotgun (WGS) entry which is preliminary data.</text>
</comment>
<dbReference type="PATRIC" id="fig|1653334.4.peg.2175"/>
<dbReference type="InterPro" id="IPR014085">
    <property type="entry name" value="Allophanate_hydrolase"/>
</dbReference>
<dbReference type="Proteomes" id="UP000182800">
    <property type="component" value="Unassembled WGS sequence"/>
</dbReference>
<keyword evidence="3" id="KW-0378">Hydrolase</keyword>
<dbReference type="InterPro" id="IPR036928">
    <property type="entry name" value="AS_sf"/>
</dbReference>
<protein>
    <submittedName>
        <fullName evidence="3">Allophanate hydrolase</fullName>
        <ecNumber evidence="3">3.5.1.54</ecNumber>
    </submittedName>
</protein>
<dbReference type="Gene3D" id="3.10.490.10">
    <property type="entry name" value="Gamma-glutamyl cyclotransferase-like"/>
    <property type="match status" value="1"/>
</dbReference>
<name>A0A0P7Y4M5_9HYPH</name>
<dbReference type="RefSeq" id="WP_074444376.1">
    <property type="nucleotide sequence ID" value="NZ_FMBM01000002.1"/>
</dbReference>
<dbReference type="Pfam" id="PF01425">
    <property type="entry name" value="Amidase"/>
    <property type="match status" value="1"/>
</dbReference>
<evidence type="ECO:0000313" key="4">
    <source>
        <dbReference type="EMBL" id="SCC80302.1"/>
    </source>
</evidence>
<sequence>MSLDPALAADHAAGLEDLPCTLADLRAAYADGITPRAVMTALLARLADIDDPGIFIHLEVAQTLLAQADALGAFDPARPLWGVPFAVKDNIDVAGMPTSAGCEAFTRYPQTDAFAVARLREAGAIPIGKTNLDQFATGLVGTRTPHPVPRNALDPAIVPGGSSSGSAVVVAHGVVPFALGTDTAGSGRVPAALNGIVGLKPTLGAVSAGGVVPACRTLDTISVFARNVEDAHAVCAVMAGYDAADAYARPLRMAPPPAPLPAPRIAVPDHASLRFFGDSLQAESFSATLETLRRRGAEITPIDFGPFHDVAQMLYDGAWVAERYSVIAELMESEPEAIHPVTREVIGKARGMSALDAFRGIYRLAELRRHCVQLMADFDYLVVPSIPRFYSCADLAADPITPNSNLGTYTNFVNLLDLCALTVPVAPREDGRPGSVTLIGRAGADGRLATEASRLTRAVAGIAAPAMPAEPADDEMAIAVCGAHMAGLPLNGQLLELGGRFLHEARTAPCYGFHALAGGPPARPGLVRRESGGHAIALEIWALPQTAIGALLAQIPAPLGLGRIALEDGSFVTGFLCESAGLAGAQDISGFGGWRGYLASRQAGDAARA</sequence>
<evidence type="ECO:0000313" key="3">
    <source>
        <dbReference type="EMBL" id="KPQ11649.1"/>
    </source>
</evidence>
<reference evidence="3 5" key="1">
    <citation type="submission" date="2015-09" db="EMBL/GenBank/DDBJ databases">
        <title>Identification and resolution of microdiversity through metagenomic sequencing of parallel consortia.</title>
        <authorList>
            <person name="Nelson W.C."/>
            <person name="Romine M.F."/>
            <person name="Lindemann S.R."/>
        </authorList>
    </citation>
    <scope>NUCLEOTIDE SEQUENCE [LARGE SCALE GENOMIC DNA]</scope>
    <source>
        <strain evidence="3">HL-109</strain>
    </source>
</reference>
<gene>
    <name evidence="3" type="primary">atzF</name>
    <name evidence="4" type="ORF">GA0071312_1413</name>
    <name evidence="3" type="ORF">HLUCCO17_05540</name>
</gene>
<dbReference type="PANTHER" id="PTHR11895">
    <property type="entry name" value="TRANSAMIDASE"/>
    <property type="match status" value="1"/>
</dbReference>
<dbReference type="STRING" id="1653334.GA0071312_1413"/>
<accession>A0A0P7Y4M5</accession>
<evidence type="ECO:0000313" key="6">
    <source>
        <dbReference type="Proteomes" id="UP000182800"/>
    </source>
</evidence>
<dbReference type="PANTHER" id="PTHR11895:SF169">
    <property type="entry name" value="GLUTAMYL-TRNA(GLN) AMIDOTRANSFERASE"/>
    <property type="match status" value="1"/>
</dbReference>
<evidence type="ECO:0000259" key="1">
    <source>
        <dbReference type="Pfam" id="PF01425"/>
    </source>
</evidence>
<feature type="domain" description="Allophanate hydrolase C-terminal" evidence="2">
    <location>
        <begin position="477"/>
        <end position="599"/>
    </location>
</feature>
<feature type="domain" description="Amidase" evidence="1">
    <location>
        <begin position="39"/>
        <end position="448"/>
    </location>
</feature>
<dbReference type="OrthoDB" id="9811471at2"/>
<dbReference type="Gene3D" id="3.90.1300.10">
    <property type="entry name" value="Amidase signature (AS) domain"/>
    <property type="match status" value="1"/>
</dbReference>
<proteinExistence type="predicted"/>
<dbReference type="InterPro" id="IPR053844">
    <property type="entry name" value="AH_C"/>
</dbReference>
<keyword evidence="6" id="KW-1185">Reference proteome</keyword>
<dbReference type="EC" id="3.5.1.54" evidence="3"/>
<dbReference type="EMBL" id="FMBM01000002">
    <property type="protein sequence ID" value="SCC80302.1"/>
    <property type="molecule type" value="Genomic_DNA"/>
</dbReference>
<dbReference type="SUPFAM" id="SSF75304">
    <property type="entry name" value="Amidase signature (AS) enzymes"/>
    <property type="match status" value="1"/>
</dbReference>